<protein>
    <submittedName>
        <fullName evidence="2">Uncharacterized protein</fullName>
    </submittedName>
</protein>
<dbReference type="RefSeq" id="WP_301788723.1">
    <property type="nucleotide sequence ID" value="NZ_JAUJRV010000017.1"/>
</dbReference>
<sequence>MTYFHFAMTRSKLPPIDSQAFVALGRHLEHNLRFQVGRDGRKILGGGPEIVFLAKLDRLVRLALETDFAPFRVSGAMRPMPVIVSDAFGRNQRVLRPCYVKTAVPNSFYPATEELGGILSDRTLRSGLTIFQQSDPFADQLLHAPHIRLLLDTFFCHPISDCLGGNVEAPVGLEGRIRAEVYNDFVAQFRRAMRDSKSLRRNWHNWNLGSRENAAKLLVYLDHLFAKDGGGLTVLHLRLFHASESANLITSSADAQLRDLQMLRECRAKFLDCMRRKPALFTDDPGYVWAILPSLEGGYALHLTLLFSTTALRKVLDDKRVEAEHLGRALQRHADQVGEYWVERATGGHGSYLCGDATPLLYGSDWVHGEVCEDDDERRGKLKESLGYLAMRRALVRLKNEPPGQYFGTSEREPRRPRRLARGNAKAG</sequence>
<evidence type="ECO:0000313" key="3">
    <source>
        <dbReference type="Proteomes" id="UP001171620"/>
    </source>
</evidence>
<reference evidence="2" key="1">
    <citation type="submission" date="2023-07" db="EMBL/GenBank/DDBJ databases">
        <title>A collection of bacterial strains from the Burkholderia cepacia Research Laboratory and Repository.</title>
        <authorList>
            <person name="Lipuma J."/>
            <person name="Spilker T."/>
            <person name="Caverly L."/>
        </authorList>
    </citation>
    <scope>NUCLEOTIDE SEQUENCE</scope>
    <source>
        <strain evidence="2">AU44268</strain>
    </source>
</reference>
<evidence type="ECO:0000313" key="2">
    <source>
        <dbReference type="EMBL" id="MDN7797261.1"/>
    </source>
</evidence>
<gene>
    <name evidence="2" type="ORF">QZM33_20190</name>
</gene>
<proteinExistence type="predicted"/>
<comment type="caution">
    <text evidence="2">The sequence shown here is derived from an EMBL/GenBank/DDBJ whole genome shotgun (WGS) entry which is preliminary data.</text>
</comment>
<feature type="region of interest" description="Disordered" evidence="1">
    <location>
        <begin position="401"/>
        <end position="428"/>
    </location>
</feature>
<accession>A0AAW7T1R7</accession>
<name>A0AAW7T1R7_BURVI</name>
<dbReference type="AlphaFoldDB" id="A0AAW7T1R7"/>
<organism evidence="2 3">
    <name type="scientific">Burkholderia vietnamiensis</name>
    <dbReference type="NCBI Taxonomy" id="60552"/>
    <lineage>
        <taxon>Bacteria</taxon>
        <taxon>Pseudomonadati</taxon>
        <taxon>Pseudomonadota</taxon>
        <taxon>Betaproteobacteria</taxon>
        <taxon>Burkholderiales</taxon>
        <taxon>Burkholderiaceae</taxon>
        <taxon>Burkholderia</taxon>
        <taxon>Burkholderia cepacia complex</taxon>
    </lineage>
</organism>
<evidence type="ECO:0000256" key="1">
    <source>
        <dbReference type="SAM" id="MobiDB-lite"/>
    </source>
</evidence>
<dbReference type="Proteomes" id="UP001171620">
    <property type="component" value="Unassembled WGS sequence"/>
</dbReference>
<dbReference type="EMBL" id="JAUJRV010000017">
    <property type="protein sequence ID" value="MDN7797261.1"/>
    <property type="molecule type" value="Genomic_DNA"/>
</dbReference>